<gene>
    <name evidence="1" type="ORF">LOK49_LG14G00823</name>
</gene>
<name>A0ACC0FAI0_9ERIC</name>
<keyword evidence="2" id="KW-1185">Reference proteome</keyword>
<accession>A0ACC0FAI0</accession>
<comment type="caution">
    <text evidence="1">The sequence shown here is derived from an EMBL/GenBank/DDBJ whole genome shotgun (WGS) entry which is preliminary data.</text>
</comment>
<organism evidence="1 2">
    <name type="scientific">Camellia lanceoleosa</name>
    <dbReference type="NCBI Taxonomy" id="1840588"/>
    <lineage>
        <taxon>Eukaryota</taxon>
        <taxon>Viridiplantae</taxon>
        <taxon>Streptophyta</taxon>
        <taxon>Embryophyta</taxon>
        <taxon>Tracheophyta</taxon>
        <taxon>Spermatophyta</taxon>
        <taxon>Magnoliopsida</taxon>
        <taxon>eudicotyledons</taxon>
        <taxon>Gunneridae</taxon>
        <taxon>Pentapetalae</taxon>
        <taxon>asterids</taxon>
        <taxon>Ericales</taxon>
        <taxon>Theaceae</taxon>
        <taxon>Camellia</taxon>
    </lineage>
</organism>
<evidence type="ECO:0000313" key="1">
    <source>
        <dbReference type="EMBL" id="KAI7985066.1"/>
    </source>
</evidence>
<evidence type="ECO:0000313" key="2">
    <source>
        <dbReference type="Proteomes" id="UP001060215"/>
    </source>
</evidence>
<reference evidence="1 2" key="1">
    <citation type="journal article" date="2022" name="Plant J.">
        <title>Chromosome-level genome of Camellia lanceoleosa provides a valuable resource for understanding genome evolution and self-incompatibility.</title>
        <authorList>
            <person name="Gong W."/>
            <person name="Xiao S."/>
            <person name="Wang L."/>
            <person name="Liao Z."/>
            <person name="Chang Y."/>
            <person name="Mo W."/>
            <person name="Hu G."/>
            <person name="Li W."/>
            <person name="Zhao G."/>
            <person name="Zhu H."/>
            <person name="Hu X."/>
            <person name="Ji K."/>
            <person name="Xiang X."/>
            <person name="Song Q."/>
            <person name="Yuan D."/>
            <person name="Jin S."/>
            <person name="Zhang L."/>
        </authorList>
    </citation>
    <scope>NUCLEOTIDE SEQUENCE [LARGE SCALE GENOMIC DNA]</scope>
    <source>
        <strain evidence="1">SQ_2022a</strain>
    </source>
</reference>
<dbReference type="EMBL" id="CM045772">
    <property type="protein sequence ID" value="KAI7985066.1"/>
    <property type="molecule type" value="Genomic_DNA"/>
</dbReference>
<proteinExistence type="predicted"/>
<protein>
    <submittedName>
        <fullName evidence="1">Uncharacterized protein</fullName>
    </submittedName>
</protein>
<dbReference type="Proteomes" id="UP001060215">
    <property type="component" value="Chromosome 15"/>
</dbReference>
<sequence>MCKRLQRLFFVGFSVPICNFGFKVPVRVVHLCNLGVLCCSSSVNREYELQLRGFTNVKSFLEILWMIQLERRKFFILATHSVSFCLRLLCQVEGFKTNLIYFDSYQATCLGKFVTVHSYHFLKM</sequence>